<evidence type="ECO:0000256" key="6">
    <source>
        <dbReference type="ARBA" id="ARBA00022842"/>
    </source>
</evidence>
<dbReference type="InterPro" id="IPR050556">
    <property type="entry name" value="Type_II_TA_system_RNase"/>
</dbReference>
<reference evidence="11" key="1">
    <citation type="submission" date="2017-01" db="EMBL/GenBank/DDBJ databases">
        <authorList>
            <person name="Varghese N."/>
            <person name="Submissions S."/>
        </authorList>
    </citation>
    <scope>NUCLEOTIDE SEQUENCE [LARGE SCALE GENOMIC DNA]</scope>
    <source>
        <strain evidence="11">CGMCC 1.7737</strain>
    </source>
</reference>
<dbReference type="EC" id="3.1.-.-" evidence="8"/>
<dbReference type="GO" id="GO:0000287">
    <property type="term" value="F:magnesium ion binding"/>
    <property type="evidence" value="ECO:0007669"/>
    <property type="project" value="UniProtKB-UniRule"/>
</dbReference>
<keyword evidence="11" id="KW-1185">Reference proteome</keyword>
<comment type="function">
    <text evidence="8">Toxic component of a toxin-antitoxin (TA) system. An RNase.</text>
</comment>
<feature type="binding site" evidence="8">
    <location>
        <position position="4"/>
    </location>
    <ligand>
        <name>Mg(2+)</name>
        <dbReference type="ChEBI" id="CHEBI:18420"/>
    </ligand>
</feature>
<dbReference type="OrthoDB" id="38049at2157"/>
<dbReference type="EMBL" id="FTNO01000008">
    <property type="protein sequence ID" value="SIR96647.1"/>
    <property type="molecule type" value="Genomic_DNA"/>
</dbReference>
<dbReference type="Proteomes" id="UP000186914">
    <property type="component" value="Unassembled WGS sequence"/>
</dbReference>
<evidence type="ECO:0000259" key="9">
    <source>
        <dbReference type="Pfam" id="PF01850"/>
    </source>
</evidence>
<gene>
    <name evidence="8" type="primary">vapC</name>
    <name evidence="10" type="ORF">SAMN05421858_4817</name>
</gene>
<evidence type="ECO:0000313" key="11">
    <source>
        <dbReference type="Proteomes" id="UP000186914"/>
    </source>
</evidence>
<dbReference type="Gene3D" id="3.40.50.1010">
    <property type="entry name" value="5'-nuclease"/>
    <property type="match status" value="1"/>
</dbReference>
<dbReference type="Pfam" id="PF01850">
    <property type="entry name" value="PIN"/>
    <property type="match status" value="1"/>
</dbReference>
<dbReference type="RefSeq" id="WP_076433307.1">
    <property type="nucleotide sequence ID" value="NZ_FTNO01000008.1"/>
</dbReference>
<dbReference type="SUPFAM" id="SSF88723">
    <property type="entry name" value="PIN domain-like"/>
    <property type="match status" value="1"/>
</dbReference>
<name>A0A1N7F8H0_9EURY</name>
<dbReference type="CDD" id="cd18754">
    <property type="entry name" value="PIN_VapC4-5_FitB-like"/>
    <property type="match status" value="1"/>
</dbReference>
<keyword evidence="6 8" id="KW-0460">Magnesium</keyword>
<evidence type="ECO:0000256" key="5">
    <source>
        <dbReference type="ARBA" id="ARBA00022801"/>
    </source>
</evidence>
<dbReference type="AlphaFoldDB" id="A0A1N7F8H0"/>
<dbReference type="GO" id="GO:0016787">
    <property type="term" value="F:hydrolase activity"/>
    <property type="evidence" value="ECO:0007669"/>
    <property type="project" value="UniProtKB-KW"/>
</dbReference>
<dbReference type="HAMAP" id="MF_00265">
    <property type="entry name" value="VapC_Nob1"/>
    <property type="match status" value="1"/>
</dbReference>
<proteinExistence type="inferred from homology"/>
<evidence type="ECO:0000256" key="2">
    <source>
        <dbReference type="ARBA" id="ARBA00022649"/>
    </source>
</evidence>
<accession>A0A1N7F8H0</accession>
<dbReference type="PANTHER" id="PTHR33653">
    <property type="entry name" value="RIBONUCLEASE VAPC2"/>
    <property type="match status" value="1"/>
</dbReference>
<comment type="cofactor">
    <cofactor evidence="1 8">
        <name>Mg(2+)</name>
        <dbReference type="ChEBI" id="CHEBI:18420"/>
    </cofactor>
</comment>
<dbReference type="GO" id="GO:0004540">
    <property type="term" value="F:RNA nuclease activity"/>
    <property type="evidence" value="ECO:0007669"/>
    <property type="project" value="InterPro"/>
</dbReference>
<dbReference type="GO" id="GO:0090729">
    <property type="term" value="F:toxin activity"/>
    <property type="evidence" value="ECO:0007669"/>
    <property type="project" value="UniProtKB-KW"/>
</dbReference>
<evidence type="ECO:0000256" key="3">
    <source>
        <dbReference type="ARBA" id="ARBA00022722"/>
    </source>
</evidence>
<organism evidence="10 11">
    <name type="scientific">Haladaptatus litoreus</name>
    <dbReference type="NCBI Taxonomy" id="553468"/>
    <lineage>
        <taxon>Archaea</taxon>
        <taxon>Methanobacteriati</taxon>
        <taxon>Methanobacteriota</taxon>
        <taxon>Stenosarchaea group</taxon>
        <taxon>Halobacteria</taxon>
        <taxon>Halobacteriales</taxon>
        <taxon>Haladaptataceae</taxon>
        <taxon>Haladaptatus</taxon>
    </lineage>
</organism>
<evidence type="ECO:0000313" key="10">
    <source>
        <dbReference type="EMBL" id="SIR96647.1"/>
    </source>
</evidence>
<dbReference type="PANTHER" id="PTHR33653:SF1">
    <property type="entry name" value="RIBONUCLEASE VAPC2"/>
    <property type="match status" value="1"/>
</dbReference>
<evidence type="ECO:0000256" key="8">
    <source>
        <dbReference type="HAMAP-Rule" id="MF_00265"/>
    </source>
</evidence>
<evidence type="ECO:0000256" key="4">
    <source>
        <dbReference type="ARBA" id="ARBA00022723"/>
    </source>
</evidence>
<keyword evidence="8" id="KW-0800">Toxin</keyword>
<evidence type="ECO:0000256" key="1">
    <source>
        <dbReference type="ARBA" id="ARBA00001946"/>
    </source>
</evidence>
<protein>
    <recommendedName>
        <fullName evidence="8">Ribonuclease VapC</fullName>
        <shortName evidence="8">RNase VapC</shortName>
        <ecNumber evidence="8">3.1.-.-</ecNumber>
    </recommendedName>
    <alternativeName>
        <fullName evidence="8">Putative toxin VapC</fullName>
    </alternativeName>
</protein>
<feature type="binding site" evidence="8">
    <location>
        <position position="97"/>
    </location>
    <ligand>
        <name>Mg(2+)</name>
        <dbReference type="ChEBI" id="CHEBI:18420"/>
    </ligand>
</feature>
<keyword evidence="3 8" id="KW-0540">Nuclease</keyword>
<keyword evidence="4 8" id="KW-0479">Metal-binding</keyword>
<dbReference type="InterPro" id="IPR002716">
    <property type="entry name" value="PIN_dom"/>
</dbReference>
<comment type="similarity">
    <text evidence="7 8">Belongs to the PINc/VapC protein family.</text>
</comment>
<keyword evidence="2 8" id="KW-1277">Toxin-antitoxin system</keyword>
<sequence length="130" mass="14611">MILDTNVLIDVMNGDENAIETVRVAEREREQLYLSARTLFELYQGIPRAPNSEQEQATVEKVLETREILPADGAVMKKAGRLYGDLITEGKRIDVGDCIIGATGIIHEQAVLTRNTSHFERIPGLEIRKY</sequence>
<keyword evidence="5 8" id="KW-0378">Hydrolase</keyword>
<feature type="domain" description="PIN" evidence="9">
    <location>
        <begin position="1"/>
        <end position="123"/>
    </location>
</feature>
<evidence type="ECO:0000256" key="7">
    <source>
        <dbReference type="ARBA" id="ARBA00038093"/>
    </source>
</evidence>
<dbReference type="InterPro" id="IPR029060">
    <property type="entry name" value="PIN-like_dom_sf"/>
</dbReference>
<dbReference type="InterPro" id="IPR022907">
    <property type="entry name" value="VapC_family"/>
</dbReference>